<evidence type="ECO:0000313" key="3">
    <source>
        <dbReference type="EMBL" id="QXL88168.1"/>
    </source>
</evidence>
<organism evidence="3">
    <name type="scientific">Gymnodinialimonas phycosphaerae</name>
    <dbReference type="NCBI Taxonomy" id="2841589"/>
    <lineage>
        <taxon>Bacteria</taxon>
        <taxon>Pseudomonadati</taxon>
        <taxon>Pseudomonadota</taxon>
        <taxon>Alphaproteobacteria</taxon>
        <taxon>Rhodobacterales</taxon>
        <taxon>Paracoccaceae</taxon>
        <taxon>Gymnodinialimonas</taxon>
    </lineage>
</organism>
<reference evidence="3 4" key="1">
    <citation type="submission" date="2021-07" db="EMBL/GenBank/DDBJ databases">
        <title>Karlodiniumbacter phycospheric gen. nov., sp. nov., a phycosphere bacterium isolated from karlodinium veneficum.</title>
        <authorList>
            <person name="Peng Y."/>
            <person name="Jiang L."/>
            <person name="Lee J."/>
        </authorList>
    </citation>
    <scope>NUCLEOTIDE SEQUENCE</scope>
    <source>
        <strain evidence="3 4">N5</strain>
    </source>
</reference>
<evidence type="ECO:0000313" key="4">
    <source>
        <dbReference type="Proteomes" id="UP000693972"/>
    </source>
</evidence>
<accession>A0A975TVI3</accession>
<evidence type="ECO:0000256" key="1">
    <source>
        <dbReference type="SAM" id="SignalP"/>
    </source>
</evidence>
<gene>
    <name evidence="2" type="ORF">KUL25_01190</name>
    <name evidence="3" type="ORF">KUL25_01195</name>
</gene>
<protein>
    <submittedName>
        <fullName evidence="3">Uncharacterized protein</fullName>
    </submittedName>
</protein>
<dbReference type="EMBL" id="CP078073">
    <property type="protein sequence ID" value="QXL88168.1"/>
    <property type="molecule type" value="Genomic_DNA"/>
</dbReference>
<keyword evidence="4" id="KW-1185">Reference proteome</keyword>
<dbReference type="RefSeq" id="WP_257891254.1">
    <property type="nucleotide sequence ID" value="NZ_JAIMBW010000001.1"/>
</dbReference>
<sequence>MPLLTFSRLATALTLTLTPLAALADGPWQGNWDTSYSDLNLLQDGNLVFGEYVDRGWIIGYTDPSGTILRGAWVHENSDRWGALEFRLTAPGVFDGSWVEDQTTFAFEDGTNWDGTRARISPGYFPEGLDAAIVWPQEFDLNALSRSGWFGPVTWAPMPQPTPTPTVNANCPNVAMDTGLSASNNPYVTTSGISNAATAPWTIYAQPPAAPLGSLAFTGGSATLQMDACVPLFGPTLSNQRRDIRLHSVVLSQRGDGDYQGTGWFHDYTAGIQGAASFYLTNPAAGQGMAALTITGEGGR</sequence>
<evidence type="ECO:0000313" key="2">
    <source>
        <dbReference type="EMBL" id="MBY4891373.1"/>
    </source>
</evidence>
<keyword evidence="1" id="KW-0732">Signal</keyword>
<dbReference type="EMBL" id="JAIMBW010000001">
    <property type="protein sequence ID" value="MBY4891373.1"/>
    <property type="molecule type" value="Genomic_DNA"/>
</dbReference>
<name>A0A975TVI3_9RHOB</name>
<dbReference type="AlphaFoldDB" id="A0A975TVI3"/>
<dbReference type="Proteomes" id="UP000693972">
    <property type="component" value="Unassembled WGS sequence"/>
</dbReference>
<feature type="signal peptide" evidence="1">
    <location>
        <begin position="1"/>
        <end position="24"/>
    </location>
</feature>
<feature type="chain" id="PRO_5037699004" evidence="1">
    <location>
        <begin position="25"/>
        <end position="300"/>
    </location>
</feature>
<proteinExistence type="predicted"/>